<gene>
    <name evidence="2" type="ORF">FLAPXU55_00393</name>
</gene>
<dbReference type="EMBL" id="CAIJDE010000023">
    <property type="protein sequence ID" value="CAC9972716.1"/>
    <property type="molecule type" value="Genomic_DNA"/>
</dbReference>
<dbReference type="AlphaFoldDB" id="A0A9N8IZL5"/>
<dbReference type="PROSITE" id="PS51257">
    <property type="entry name" value="PROKAR_LIPOPROTEIN"/>
    <property type="match status" value="1"/>
</dbReference>
<accession>A0A9N8IZL5</accession>
<name>A0A9N8IZL5_9FLAO</name>
<evidence type="ECO:0000256" key="1">
    <source>
        <dbReference type="SAM" id="MobiDB-lite"/>
    </source>
</evidence>
<organism evidence="2 3">
    <name type="scientific">Flavobacterium panici</name>
    <dbReference type="NCBI Taxonomy" id="2654843"/>
    <lineage>
        <taxon>Bacteria</taxon>
        <taxon>Pseudomonadati</taxon>
        <taxon>Bacteroidota</taxon>
        <taxon>Flavobacteriia</taxon>
        <taxon>Flavobacteriales</taxon>
        <taxon>Flavobacteriaceae</taxon>
        <taxon>Flavobacterium</taxon>
    </lineage>
</organism>
<sequence length="227" mass="25740">MKKTIATLFLSITCFLMGCGNDEKKQQKRKTIYPVDKLNPASAKTLKKTPLKTIGISKDLAHNSATDKRNHFSSKKESQSRPQIQNQQVETENANLNWNEEENKSLVTFGNLKKILSLSKIGQTLNQKQLTENFEIPKEAVKLVKSITKTSEDEIAIKWRSTWFIEKVSDAKFKDGLMKITFKANKLYTSGTAIGIKYDKKIHNELIIIGRSAYIPGVKGYSWQIGK</sequence>
<proteinExistence type="predicted"/>
<evidence type="ECO:0000313" key="2">
    <source>
        <dbReference type="EMBL" id="CAC9972716.1"/>
    </source>
</evidence>
<protein>
    <recommendedName>
        <fullName evidence="4">Lipoprotein</fullName>
    </recommendedName>
</protein>
<dbReference type="Proteomes" id="UP000533639">
    <property type="component" value="Unassembled WGS sequence"/>
</dbReference>
<feature type="compositionally biased region" description="Basic and acidic residues" evidence="1">
    <location>
        <begin position="64"/>
        <end position="79"/>
    </location>
</feature>
<reference evidence="2 3" key="1">
    <citation type="submission" date="2020-06" db="EMBL/GenBank/DDBJ databases">
        <authorList>
            <person name="Criscuolo A."/>
        </authorList>
    </citation>
    <scope>NUCLEOTIDE SEQUENCE [LARGE SCALE GENOMIC DNA]</scope>
    <source>
        <strain evidence="2">PXU-55</strain>
    </source>
</reference>
<evidence type="ECO:0000313" key="3">
    <source>
        <dbReference type="Proteomes" id="UP000533639"/>
    </source>
</evidence>
<feature type="region of interest" description="Disordered" evidence="1">
    <location>
        <begin position="64"/>
        <end position="88"/>
    </location>
</feature>
<comment type="caution">
    <text evidence="2">The sequence shown here is derived from an EMBL/GenBank/DDBJ whole genome shotgun (WGS) entry which is preliminary data.</text>
</comment>
<keyword evidence="3" id="KW-1185">Reference proteome</keyword>
<dbReference type="RefSeq" id="WP_180856364.1">
    <property type="nucleotide sequence ID" value="NZ_CAIJDE010000023.1"/>
</dbReference>
<evidence type="ECO:0008006" key="4">
    <source>
        <dbReference type="Google" id="ProtNLM"/>
    </source>
</evidence>